<dbReference type="InterPro" id="IPR008266">
    <property type="entry name" value="Tyr_kinase_AS"/>
</dbReference>
<organism evidence="2 3">
    <name type="scientific">Paenibacillus borealis</name>
    <dbReference type="NCBI Taxonomy" id="160799"/>
    <lineage>
        <taxon>Bacteria</taxon>
        <taxon>Bacillati</taxon>
        <taxon>Bacillota</taxon>
        <taxon>Bacilli</taxon>
        <taxon>Bacillales</taxon>
        <taxon>Paenibacillaceae</taxon>
        <taxon>Paenibacillus</taxon>
    </lineage>
</organism>
<evidence type="ECO:0000313" key="3">
    <source>
        <dbReference type="Proteomes" id="UP000187412"/>
    </source>
</evidence>
<dbReference type="EMBL" id="MPTB01000030">
    <property type="protein sequence ID" value="OMD44763.1"/>
    <property type="molecule type" value="Genomic_DNA"/>
</dbReference>
<reference evidence="2 3" key="1">
    <citation type="submission" date="2016-10" db="EMBL/GenBank/DDBJ databases">
        <title>Paenibacillus species isolates.</title>
        <authorList>
            <person name="Beno S.M."/>
        </authorList>
    </citation>
    <scope>NUCLEOTIDE SEQUENCE [LARGE SCALE GENOMIC DNA]</scope>
    <source>
        <strain evidence="2 3">FSL H7-0744</strain>
    </source>
</reference>
<evidence type="ECO:0000259" key="1">
    <source>
        <dbReference type="Pfam" id="PF01636"/>
    </source>
</evidence>
<feature type="domain" description="Aminoglycoside phosphotransferase" evidence="1">
    <location>
        <begin position="57"/>
        <end position="240"/>
    </location>
</feature>
<dbReference type="RefSeq" id="WP_076112744.1">
    <property type="nucleotide sequence ID" value="NZ_MPTB01000030.1"/>
</dbReference>
<accession>A0ABX3H6C9</accession>
<dbReference type="InterPro" id="IPR051678">
    <property type="entry name" value="AGP_Transferase"/>
</dbReference>
<dbReference type="PROSITE" id="PS00109">
    <property type="entry name" value="PROTEIN_KINASE_TYR"/>
    <property type="match status" value="1"/>
</dbReference>
<dbReference type="Pfam" id="PF01636">
    <property type="entry name" value="APH"/>
    <property type="match status" value="1"/>
</dbReference>
<dbReference type="SUPFAM" id="SSF56112">
    <property type="entry name" value="Protein kinase-like (PK-like)"/>
    <property type="match status" value="1"/>
</dbReference>
<evidence type="ECO:0000313" key="2">
    <source>
        <dbReference type="EMBL" id="OMD44763.1"/>
    </source>
</evidence>
<protein>
    <recommendedName>
        <fullName evidence="1">Aminoglycoside phosphotransferase domain-containing protein</fullName>
    </recommendedName>
</protein>
<dbReference type="InterPro" id="IPR011009">
    <property type="entry name" value="Kinase-like_dom_sf"/>
</dbReference>
<proteinExistence type="predicted"/>
<comment type="caution">
    <text evidence="2">The sequence shown here is derived from an EMBL/GenBank/DDBJ whole genome shotgun (WGS) entry which is preliminary data.</text>
</comment>
<keyword evidence="3" id="KW-1185">Reference proteome</keyword>
<name>A0ABX3H6C9_PAEBO</name>
<gene>
    <name evidence="2" type="ORF">BSK56_21945</name>
</gene>
<dbReference type="Proteomes" id="UP000187412">
    <property type="component" value="Unassembled WGS sequence"/>
</dbReference>
<sequence length="306" mass="35104">MLFEHTLNGWDSWSSVFQSREAFFPLANAIFRKEGLPLAESLENLPPGTNAVFKANELIIKIYAPIQTNMDTQQDYATELAVMKFAMNHNISIPKIIGHGEFMDKYLFRYLIMDYVPAAFSIQELLLASSSEKKDFADHIKQISGKLHQPAQNLLPRIDLRNQDNRMNRMDGLNPNLIKELARSAENLDYDEVVLVHGDITRDNLIIGTDRSVTLIDFADCIMAPAYYELPAIIFELFLCDQELVAEYIGEEDRELFLDALIKGLSIHLFCGFILKDYFERIDIPRDSVASIDELRLLLQKQLFPH</sequence>
<dbReference type="InterPro" id="IPR002575">
    <property type="entry name" value="Aminoglycoside_PTrfase"/>
</dbReference>
<dbReference type="Gene3D" id="1.10.510.10">
    <property type="entry name" value="Transferase(Phosphotransferase) domain 1"/>
    <property type="match status" value="1"/>
</dbReference>
<dbReference type="PANTHER" id="PTHR21310">
    <property type="entry name" value="AMINOGLYCOSIDE PHOSPHOTRANSFERASE-RELATED-RELATED"/>
    <property type="match status" value="1"/>
</dbReference>